<dbReference type="PANTHER" id="PTHR21600">
    <property type="entry name" value="MITOCHONDRIAL RNA PSEUDOURIDINE SYNTHASE"/>
    <property type="match status" value="1"/>
</dbReference>
<dbReference type="EMBL" id="JAERRA010000001">
    <property type="protein sequence ID" value="MBL0719304.1"/>
    <property type="molecule type" value="Genomic_DNA"/>
</dbReference>
<comment type="caution">
    <text evidence="3">The sequence shown here is derived from an EMBL/GenBank/DDBJ whole genome shotgun (WGS) entry which is preliminary data.</text>
</comment>
<dbReference type="GO" id="GO:0140098">
    <property type="term" value="F:catalytic activity, acting on RNA"/>
    <property type="evidence" value="ECO:0007669"/>
    <property type="project" value="UniProtKB-ARBA"/>
</dbReference>
<dbReference type="Gene3D" id="3.30.2350.10">
    <property type="entry name" value="Pseudouridine synthase"/>
    <property type="match status" value="1"/>
</dbReference>
<dbReference type="InterPro" id="IPR050188">
    <property type="entry name" value="RluA_PseudoU_synthase"/>
</dbReference>
<keyword evidence="4" id="KW-1185">Reference proteome</keyword>
<dbReference type="SUPFAM" id="SSF55120">
    <property type="entry name" value="Pseudouridine synthase"/>
    <property type="match status" value="1"/>
</dbReference>
<dbReference type="Pfam" id="PF00849">
    <property type="entry name" value="PseudoU_synth_2"/>
    <property type="match status" value="1"/>
</dbReference>
<evidence type="ECO:0000256" key="1">
    <source>
        <dbReference type="SAM" id="MobiDB-lite"/>
    </source>
</evidence>
<dbReference type="CDD" id="cd02869">
    <property type="entry name" value="PseudoU_synth_RluA_like"/>
    <property type="match status" value="1"/>
</dbReference>
<dbReference type="PANTHER" id="PTHR21600:SF89">
    <property type="entry name" value="RIBOSOMAL LARGE SUBUNIT PSEUDOURIDINE SYNTHASE A"/>
    <property type="match status" value="1"/>
</dbReference>
<sequence length="264" mass="28091">MAPSASTSSGTWCARSTTAGTGRLPASSSAAESPASAACAGPAGGRPAACGPESERVLAFDADWILVCKPAGLLAVPGRDEDKADCLVTRLQGRWPDALTVHRLDQATSGLMVFARGAEAQRRLSRAFAERQVDKHYEAVVEGRLEGPGPAEPPARIDLPLGADWPQRPRQKVDPLHGKPALTLWHRLGAGPGPGLATRLELRPLSGRTHQLRLHLAAIGHPILGDALYGDPGRAGRLLLHATRLELEHPRHGTRCIWHDPAPF</sequence>
<dbReference type="AlphaFoldDB" id="A0A9X0XD22"/>
<evidence type="ECO:0000259" key="2">
    <source>
        <dbReference type="Pfam" id="PF00849"/>
    </source>
</evidence>
<dbReference type="GO" id="GO:0003723">
    <property type="term" value="F:RNA binding"/>
    <property type="evidence" value="ECO:0007669"/>
    <property type="project" value="InterPro"/>
</dbReference>
<dbReference type="GO" id="GO:0000455">
    <property type="term" value="P:enzyme-directed rRNA pseudouridine synthesis"/>
    <property type="evidence" value="ECO:0007669"/>
    <property type="project" value="TreeGrafter"/>
</dbReference>
<dbReference type="Proteomes" id="UP000643207">
    <property type="component" value="Unassembled WGS sequence"/>
</dbReference>
<dbReference type="InterPro" id="IPR006145">
    <property type="entry name" value="PsdUridine_synth_RsuA/RluA"/>
</dbReference>
<feature type="compositionally biased region" description="Polar residues" evidence="1">
    <location>
        <begin position="1"/>
        <end position="20"/>
    </location>
</feature>
<protein>
    <submittedName>
        <fullName evidence="3">RluA family pseudouridine synthase</fullName>
    </submittedName>
</protein>
<proteinExistence type="predicted"/>
<reference evidence="3 4" key="1">
    <citation type="submission" date="2021-01" db="EMBL/GenBank/DDBJ databases">
        <title>Piscinibacter sp. Jin2 Genome sequencing and assembly.</title>
        <authorList>
            <person name="Kim I."/>
        </authorList>
    </citation>
    <scope>NUCLEOTIDE SEQUENCE [LARGE SCALE GENOMIC DNA]</scope>
    <source>
        <strain evidence="3 4">Jin2</strain>
    </source>
</reference>
<evidence type="ECO:0000313" key="4">
    <source>
        <dbReference type="Proteomes" id="UP000643207"/>
    </source>
</evidence>
<dbReference type="PROSITE" id="PS01129">
    <property type="entry name" value="PSI_RLU"/>
    <property type="match status" value="1"/>
</dbReference>
<gene>
    <name evidence="3" type="ORF">JI742_05305</name>
</gene>
<name>A0A9X0XD22_9BURK</name>
<feature type="region of interest" description="Disordered" evidence="1">
    <location>
        <begin position="1"/>
        <end position="29"/>
    </location>
</feature>
<dbReference type="GO" id="GO:0009982">
    <property type="term" value="F:pseudouridine synthase activity"/>
    <property type="evidence" value="ECO:0007669"/>
    <property type="project" value="InterPro"/>
</dbReference>
<dbReference type="InterPro" id="IPR020103">
    <property type="entry name" value="PsdUridine_synth_cat_dom_sf"/>
</dbReference>
<dbReference type="InterPro" id="IPR006224">
    <property type="entry name" value="PsdUridine_synth_RluA-like_CS"/>
</dbReference>
<feature type="domain" description="Pseudouridine synthase RsuA/RluA-like" evidence="2">
    <location>
        <begin position="63"/>
        <end position="218"/>
    </location>
</feature>
<evidence type="ECO:0000313" key="3">
    <source>
        <dbReference type="EMBL" id="MBL0719304.1"/>
    </source>
</evidence>
<organism evidence="3 4">
    <name type="scientific">Aquariibacter lacus</name>
    <dbReference type="NCBI Taxonomy" id="2801332"/>
    <lineage>
        <taxon>Bacteria</taxon>
        <taxon>Pseudomonadati</taxon>
        <taxon>Pseudomonadota</taxon>
        <taxon>Betaproteobacteria</taxon>
        <taxon>Burkholderiales</taxon>
        <taxon>Sphaerotilaceae</taxon>
        <taxon>Aquariibacter</taxon>
    </lineage>
</organism>
<accession>A0A9X0XD22</accession>